<sequence length="346" mass="39574">MRPGPSGSRKVFRGHSKADVDESWSSNAQISRLSSKNEAEIIERVIQKQKRIYAEMLEKSEDVEMPPTSSSKDHEYSNSKNALEKRQSLYYDDPRTGRTFRFLLHRKNTRKADIYTCAKCKSRRKYVRIMVRNDHFLSDPALLDHICYMNAAELKQEHIRMEERKRRKRNRLPPYDLDDILEAEAYLYPKSSGTISDEGCVISSAPSSPNSPAVEDAPEAILLKGLVKTETDSVLEKTETSSTDDPAASCGQAQSGVIKDEQQDQTVMHPSKEEARSMMTHVWKDEPQTSEQEPSESQASPRIRDDAFLESIKLALESIPPQNRQKAHVDILRYIYTTIFDRYVGQ</sequence>
<feature type="region of interest" description="Disordered" evidence="1">
    <location>
        <begin position="233"/>
        <end position="271"/>
    </location>
</feature>
<name>A0A7I4YGA6_HAECO</name>
<reference evidence="3" key="1">
    <citation type="submission" date="2020-12" db="UniProtKB">
        <authorList>
            <consortium name="WormBaseParasite"/>
        </authorList>
    </citation>
    <scope>IDENTIFICATION</scope>
    <source>
        <strain evidence="3">MHco3</strain>
    </source>
</reference>
<dbReference type="OrthoDB" id="5856833at2759"/>
<proteinExistence type="predicted"/>
<feature type="region of interest" description="Disordered" evidence="1">
    <location>
        <begin position="58"/>
        <end position="80"/>
    </location>
</feature>
<evidence type="ECO:0000313" key="2">
    <source>
        <dbReference type="Proteomes" id="UP000025227"/>
    </source>
</evidence>
<dbReference type="AlphaFoldDB" id="A0A7I4YGA6"/>
<dbReference type="WBParaSite" id="HCON_00092515-00001">
    <property type="protein sequence ID" value="HCON_00092515-00001"/>
    <property type="gene ID" value="HCON_00092515"/>
</dbReference>
<evidence type="ECO:0000256" key="1">
    <source>
        <dbReference type="SAM" id="MobiDB-lite"/>
    </source>
</evidence>
<evidence type="ECO:0000313" key="3">
    <source>
        <dbReference type="WBParaSite" id="HCON_00092515-00001"/>
    </source>
</evidence>
<accession>A0A7I4YGA6</accession>
<dbReference type="Proteomes" id="UP000025227">
    <property type="component" value="Unplaced"/>
</dbReference>
<organism evidence="2 3">
    <name type="scientific">Haemonchus contortus</name>
    <name type="common">Barber pole worm</name>
    <dbReference type="NCBI Taxonomy" id="6289"/>
    <lineage>
        <taxon>Eukaryota</taxon>
        <taxon>Metazoa</taxon>
        <taxon>Ecdysozoa</taxon>
        <taxon>Nematoda</taxon>
        <taxon>Chromadorea</taxon>
        <taxon>Rhabditida</taxon>
        <taxon>Rhabditina</taxon>
        <taxon>Rhabditomorpha</taxon>
        <taxon>Strongyloidea</taxon>
        <taxon>Trichostrongylidae</taxon>
        <taxon>Haemonchus</taxon>
    </lineage>
</organism>
<feature type="region of interest" description="Disordered" evidence="1">
    <location>
        <begin position="1"/>
        <end position="34"/>
    </location>
</feature>
<feature type="compositionally biased region" description="Basic and acidic residues" evidence="1">
    <location>
        <begin position="71"/>
        <end position="80"/>
    </location>
</feature>
<feature type="compositionally biased region" description="Polar residues" evidence="1">
    <location>
        <begin position="23"/>
        <end position="34"/>
    </location>
</feature>
<protein>
    <submittedName>
        <fullName evidence="3">Uncharacterized protein</fullName>
    </submittedName>
</protein>
<keyword evidence="2" id="KW-1185">Reference proteome</keyword>
<dbReference type="OMA" id="HICYMNA"/>